<feature type="compositionally biased region" description="Basic and acidic residues" evidence="1">
    <location>
        <begin position="203"/>
        <end position="227"/>
    </location>
</feature>
<dbReference type="Proteomes" id="UP000014803">
    <property type="component" value="Chromosome"/>
</dbReference>
<evidence type="ECO:0000256" key="2">
    <source>
        <dbReference type="SAM" id="Phobius"/>
    </source>
</evidence>
<evidence type="ECO:0000313" key="4">
    <source>
        <dbReference type="Proteomes" id="UP000014803"/>
    </source>
</evidence>
<sequence length="240" mass="26199">MALAGRGHPSDHALVEALLLSALGVALTLGLGGAGLRWALRRAERERLRRACVDAIARLRPARFTAARGRAVPVGEPLVAPFSGRPCVAFRVVRWRQERKGGFGRNNLGFVWVVDDDAEWASDFALDDGTGQALVRPSGHVRFDLADAEPPPDAARHVDAFRERYGHERASFFAGFHGAVRYRETVIEVGHPVLVAGAAAVSSRRDANDERDGHRAPPRPIELRPDDDPLYIGDGRRPDA</sequence>
<evidence type="ECO:0008006" key="5">
    <source>
        <dbReference type="Google" id="ProtNLM"/>
    </source>
</evidence>
<dbReference type="HOGENOM" id="CLU_1155791_0_0_7"/>
<keyword evidence="2" id="KW-0472">Membrane</keyword>
<gene>
    <name evidence="3" type="ORF">SCE1572_13035</name>
</gene>
<dbReference type="PATRIC" id="fig|1254432.3.peg.2930"/>
<dbReference type="EMBL" id="CP003969">
    <property type="protein sequence ID" value="AGP35365.1"/>
    <property type="molecule type" value="Genomic_DNA"/>
</dbReference>
<feature type="transmembrane region" description="Helical" evidence="2">
    <location>
        <begin position="17"/>
        <end position="40"/>
    </location>
</feature>
<keyword evidence="2" id="KW-0812">Transmembrane</keyword>
<proteinExistence type="predicted"/>
<organism evidence="3 4">
    <name type="scientific">Sorangium cellulosum So0157-2</name>
    <dbReference type="NCBI Taxonomy" id="1254432"/>
    <lineage>
        <taxon>Bacteria</taxon>
        <taxon>Pseudomonadati</taxon>
        <taxon>Myxococcota</taxon>
        <taxon>Polyangia</taxon>
        <taxon>Polyangiales</taxon>
        <taxon>Polyangiaceae</taxon>
        <taxon>Sorangium</taxon>
    </lineage>
</organism>
<dbReference type="AlphaFoldDB" id="S4XTZ1"/>
<dbReference type="STRING" id="1254432.SCE1572_13035"/>
<reference evidence="3 4" key="1">
    <citation type="journal article" date="2013" name="Sci. Rep.">
        <title>Extraordinary expansion of a Sorangium cellulosum genome from an alkaline milieu.</title>
        <authorList>
            <person name="Han K."/>
            <person name="Li Z.F."/>
            <person name="Peng R."/>
            <person name="Zhu L.P."/>
            <person name="Zhou T."/>
            <person name="Wang L.G."/>
            <person name="Li S.G."/>
            <person name="Zhang X.B."/>
            <person name="Hu W."/>
            <person name="Wu Z.H."/>
            <person name="Qin N."/>
            <person name="Li Y.Z."/>
        </authorList>
    </citation>
    <scope>NUCLEOTIDE SEQUENCE [LARGE SCALE GENOMIC DNA]</scope>
    <source>
        <strain evidence="3 4">So0157-2</strain>
    </source>
</reference>
<evidence type="ECO:0000313" key="3">
    <source>
        <dbReference type="EMBL" id="AGP35365.1"/>
    </source>
</evidence>
<name>S4XTZ1_SORCE</name>
<keyword evidence="2" id="KW-1133">Transmembrane helix</keyword>
<feature type="region of interest" description="Disordered" evidence="1">
    <location>
        <begin position="200"/>
        <end position="240"/>
    </location>
</feature>
<evidence type="ECO:0000256" key="1">
    <source>
        <dbReference type="SAM" id="MobiDB-lite"/>
    </source>
</evidence>
<protein>
    <recommendedName>
        <fullName evidence="5">RING-type E3 ubiquitin transferase</fullName>
    </recommendedName>
</protein>
<dbReference type="KEGG" id="scu:SCE1572_13035"/>
<accession>S4XTZ1</accession>